<keyword evidence="6" id="KW-0479">Metal-binding</keyword>
<dbReference type="GO" id="GO:0008270">
    <property type="term" value="F:zinc ion binding"/>
    <property type="evidence" value="ECO:0007669"/>
    <property type="project" value="UniProtKB-KW"/>
</dbReference>
<keyword evidence="7 12" id="KW-0677">Repeat</keyword>
<dbReference type="FunFam" id="1.10.287.110:FF:000034">
    <property type="entry name" value="Chaperone protein DnaJ"/>
    <property type="match status" value="1"/>
</dbReference>
<dbReference type="PATRIC" id="fig|1298851.3.peg.376"/>
<evidence type="ECO:0000256" key="4">
    <source>
        <dbReference type="ARBA" id="ARBA00022490"/>
    </source>
</evidence>
<dbReference type="GO" id="GO:0009408">
    <property type="term" value="P:response to heat"/>
    <property type="evidence" value="ECO:0007669"/>
    <property type="project" value="InterPro"/>
</dbReference>
<comment type="subunit">
    <text evidence="3 12">Homodimer.</text>
</comment>
<dbReference type="CDD" id="cd06257">
    <property type="entry name" value="DnaJ"/>
    <property type="match status" value="1"/>
</dbReference>
<evidence type="ECO:0000313" key="14">
    <source>
        <dbReference type="EMBL" id="BAT71172.1"/>
    </source>
</evidence>
<dbReference type="KEGG" id="ttk:TST_0364"/>
<dbReference type="AlphaFoldDB" id="A0A0S3QS82"/>
<dbReference type="GO" id="GO:0051082">
    <property type="term" value="F:unfolded protein binding"/>
    <property type="evidence" value="ECO:0007669"/>
    <property type="project" value="UniProtKB-UniRule"/>
</dbReference>
<dbReference type="HAMAP" id="MF_01152">
    <property type="entry name" value="DnaJ"/>
    <property type="match status" value="1"/>
</dbReference>
<evidence type="ECO:0000256" key="8">
    <source>
        <dbReference type="ARBA" id="ARBA00022771"/>
    </source>
</evidence>
<dbReference type="FunFam" id="2.60.260.20:FF:000004">
    <property type="entry name" value="Molecular chaperone DnaJ"/>
    <property type="match status" value="1"/>
</dbReference>
<evidence type="ECO:0000259" key="13">
    <source>
        <dbReference type="PROSITE" id="PS50076"/>
    </source>
</evidence>
<keyword evidence="14" id="KW-0238">DNA-binding</keyword>
<dbReference type="PRINTS" id="PR00625">
    <property type="entry name" value="JDOMAIN"/>
</dbReference>
<dbReference type="InterPro" id="IPR036869">
    <property type="entry name" value="J_dom_sf"/>
</dbReference>
<evidence type="ECO:0000256" key="9">
    <source>
        <dbReference type="ARBA" id="ARBA00022833"/>
    </source>
</evidence>
<dbReference type="GO" id="GO:0006260">
    <property type="term" value="P:DNA replication"/>
    <property type="evidence" value="ECO:0007669"/>
    <property type="project" value="UniProtKB-KW"/>
</dbReference>
<evidence type="ECO:0000256" key="6">
    <source>
        <dbReference type="ARBA" id="ARBA00022723"/>
    </source>
</evidence>
<organism evidence="14 15">
    <name type="scientific">Thermosulfidibacter takaii (strain DSM 17441 / JCM 13301 / NBRC 103674 / ABI70S6)</name>
    <dbReference type="NCBI Taxonomy" id="1298851"/>
    <lineage>
        <taxon>Bacteria</taxon>
        <taxon>Pseudomonadati</taxon>
        <taxon>Thermosulfidibacterota</taxon>
        <taxon>Thermosulfidibacteria</taxon>
        <taxon>Thermosulfidibacterales</taxon>
        <taxon>Thermosulfidibacteraceae</taxon>
    </lineage>
</organism>
<dbReference type="OrthoDB" id="9779889at2"/>
<dbReference type="EMBL" id="AP013035">
    <property type="protein sequence ID" value="BAT71172.1"/>
    <property type="molecule type" value="Genomic_DNA"/>
</dbReference>
<evidence type="ECO:0000256" key="12">
    <source>
        <dbReference type="HAMAP-Rule" id="MF_01152"/>
    </source>
</evidence>
<evidence type="ECO:0000256" key="5">
    <source>
        <dbReference type="ARBA" id="ARBA00022705"/>
    </source>
</evidence>
<dbReference type="Pfam" id="PF01556">
    <property type="entry name" value="DnaJ_C"/>
    <property type="match status" value="1"/>
</dbReference>
<dbReference type="PROSITE" id="PS00636">
    <property type="entry name" value="DNAJ_1"/>
    <property type="match status" value="1"/>
</dbReference>
<keyword evidence="4 12" id="KW-0963">Cytoplasm</keyword>
<dbReference type="InterPro" id="IPR002939">
    <property type="entry name" value="DnaJ_C"/>
</dbReference>
<dbReference type="InterPro" id="IPR012724">
    <property type="entry name" value="DnaJ"/>
</dbReference>
<dbReference type="InterPro" id="IPR018253">
    <property type="entry name" value="DnaJ_domain_CS"/>
</dbReference>
<dbReference type="InterPro" id="IPR008971">
    <property type="entry name" value="HSP40/DnaJ_pept-bd"/>
</dbReference>
<name>A0A0S3QS82_THET7</name>
<evidence type="ECO:0000256" key="1">
    <source>
        <dbReference type="ARBA" id="ARBA00001947"/>
    </source>
</evidence>
<dbReference type="STRING" id="1298851.TST_0364"/>
<comment type="domain">
    <text evidence="12">The J domain is necessary and sufficient to stimulate DnaK ATPase activity. Zinc center 1 plays an important role in the autonomous, DnaK-independent chaperone activity of DnaJ. Zinc center 2 is essential for interaction with DnaK and for DnaJ activity.</text>
</comment>
<dbReference type="InterPro" id="IPR001623">
    <property type="entry name" value="DnaJ_domain"/>
</dbReference>
<keyword evidence="8" id="KW-0863">Zinc-finger</keyword>
<dbReference type="PROSITE" id="PS50076">
    <property type="entry name" value="DNAJ_2"/>
    <property type="match status" value="1"/>
</dbReference>
<keyword evidence="5 12" id="KW-0235">DNA replication</keyword>
<dbReference type="Proteomes" id="UP000063234">
    <property type="component" value="Chromosome"/>
</dbReference>
<evidence type="ECO:0000256" key="11">
    <source>
        <dbReference type="ARBA" id="ARBA00023186"/>
    </source>
</evidence>
<comment type="subcellular location">
    <subcellularLocation>
        <location evidence="2 12">Cytoplasm</location>
    </subcellularLocation>
</comment>
<dbReference type="PANTHER" id="PTHR43096">
    <property type="entry name" value="DNAJ HOMOLOG 1, MITOCHONDRIAL-RELATED"/>
    <property type="match status" value="1"/>
</dbReference>
<comment type="similarity">
    <text evidence="12">Belongs to the DnaJ family.</text>
</comment>
<accession>A0A0S3QS82</accession>
<dbReference type="PANTHER" id="PTHR43096:SF52">
    <property type="entry name" value="DNAJ HOMOLOG 1, MITOCHONDRIAL-RELATED"/>
    <property type="match status" value="1"/>
</dbReference>
<gene>
    <name evidence="14" type="primary">cbpA</name>
    <name evidence="12" type="synonym">dnaJ</name>
    <name evidence="14" type="ORF">TST_0364</name>
</gene>
<proteinExistence type="inferred from homology"/>
<evidence type="ECO:0000256" key="10">
    <source>
        <dbReference type="ARBA" id="ARBA00023016"/>
    </source>
</evidence>
<protein>
    <recommendedName>
        <fullName evidence="12">Chaperone protein DnaJ</fullName>
    </recommendedName>
</protein>
<evidence type="ECO:0000256" key="2">
    <source>
        <dbReference type="ARBA" id="ARBA00004496"/>
    </source>
</evidence>
<dbReference type="Gene3D" id="2.60.260.20">
    <property type="entry name" value="Urease metallochaperone UreE, N-terminal domain"/>
    <property type="match status" value="2"/>
</dbReference>
<evidence type="ECO:0000256" key="7">
    <source>
        <dbReference type="ARBA" id="ARBA00022737"/>
    </source>
</evidence>
<dbReference type="Gene3D" id="1.10.287.110">
    <property type="entry name" value="DnaJ domain"/>
    <property type="match status" value="1"/>
</dbReference>
<dbReference type="GO" id="GO:0005524">
    <property type="term" value="F:ATP binding"/>
    <property type="evidence" value="ECO:0007669"/>
    <property type="project" value="InterPro"/>
</dbReference>
<keyword evidence="10 12" id="KW-0346">Stress response</keyword>
<dbReference type="GO" id="GO:0005737">
    <property type="term" value="C:cytoplasm"/>
    <property type="evidence" value="ECO:0007669"/>
    <property type="project" value="UniProtKB-SubCell"/>
</dbReference>
<dbReference type="SUPFAM" id="SSF49493">
    <property type="entry name" value="HSP40/DnaJ peptide-binding domain"/>
    <property type="match status" value="2"/>
</dbReference>
<reference evidence="15" key="1">
    <citation type="journal article" date="2018" name="Science">
        <title>A primordial and reversible TCA cycle in a facultatively chemolithoautotrophic thermophile.</title>
        <authorList>
            <person name="Nunoura T."/>
            <person name="Chikaraishi Y."/>
            <person name="Izaki R."/>
            <person name="Suwa T."/>
            <person name="Sato T."/>
            <person name="Harada T."/>
            <person name="Mori K."/>
            <person name="Kato Y."/>
            <person name="Miyazaki M."/>
            <person name="Shimamura S."/>
            <person name="Yanagawa K."/>
            <person name="Shuto A."/>
            <person name="Ohkouchi N."/>
            <person name="Fujita N."/>
            <person name="Takaki Y."/>
            <person name="Atomi H."/>
            <person name="Takai K."/>
        </authorList>
    </citation>
    <scope>NUCLEOTIDE SEQUENCE [LARGE SCALE GENOMIC DNA]</scope>
    <source>
        <strain evidence="15">DSM 17441 / JCM 13301 / NBRC 103674 / ABI70S6</strain>
    </source>
</reference>
<dbReference type="SUPFAM" id="SSF46565">
    <property type="entry name" value="Chaperone J-domain"/>
    <property type="match status" value="1"/>
</dbReference>
<keyword evidence="15" id="KW-1185">Reference proteome</keyword>
<keyword evidence="11 12" id="KW-0143">Chaperone</keyword>
<dbReference type="CDD" id="cd10747">
    <property type="entry name" value="DnaJ_C"/>
    <property type="match status" value="1"/>
</dbReference>
<comment type="caution">
    <text evidence="12">Lacks conserved residue(s) required for the propagation of feature annotation.</text>
</comment>
<comment type="function">
    <text evidence="12">Participates actively in the response to hyperosmotic and heat shock by preventing the aggregation of stress-denatured proteins and by disaggregating proteins, also in an autonomous, DnaK-independent fashion. Unfolded proteins bind initially to DnaJ; upon interaction with the DnaJ-bound protein, DnaK hydrolyzes its bound ATP, resulting in the formation of a stable complex. GrpE releases ADP from DnaK; ATP binding to DnaK triggers the release of the substrate protein, thus completing the reaction cycle. Several rounds of ATP-dependent interactions between DnaJ, DnaK and GrpE are required for fully efficient folding. Also involved, together with DnaK and GrpE, in the DNA replication of plasmids through activation of initiation proteins.</text>
</comment>
<sequence length="324" mass="36080">MAKRDYYEILGVPRNATQEEIKKAYRRLARKYHPDLNPGNKEAEEKFKEITEAYEVLSDPEKRKMYDQFGHAAFSGAGAGAGAQNFSGFQDFGSGGFRVHFSNFDFGDIGDIFEKFFGDTFGDIFGRRSAGYRTHAGPQKGRDIEYTFELSLEDAYRGLFADITINRGGVPETIRVRIPPGVDNGTKVRVAGKGEPGVAGGPPGDLYIVTKVRPHPFFERKGDNLYCKIPITFWEAALGAEIEVPTLDGVVKLRVPPGTQSGQKLRLRGKGMPRLRGGGYGDMYVEVQIVVPRNLDGSSIQMLREIAKRNPYNPRQEILAKYGR</sequence>
<dbReference type="Pfam" id="PF00226">
    <property type="entry name" value="DnaJ"/>
    <property type="match status" value="1"/>
</dbReference>
<keyword evidence="9" id="KW-0862">Zinc</keyword>
<feature type="domain" description="J" evidence="13">
    <location>
        <begin position="5"/>
        <end position="70"/>
    </location>
</feature>
<dbReference type="SMART" id="SM00271">
    <property type="entry name" value="DnaJ"/>
    <property type="match status" value="1"/>
</dbReference>
<dbReference type="GO" id="GO:0042026">
    <property type="term" value="P:protein refolding"/>
    <property type="evidence" value="ECO:0007669"/>
    <property type="project" value="TreeGrafter"/>
</dbReference>
<evidence type="ECO:0000256" key="3">
    <source>
        <dbReference type="ARBA" id="ARBA00011738"/>
    </source>
</evidence>
<evidence type="ECO:0000313" key="15">
    <source>
        <dbReference type="Proteomes" id="UP000063234"/>
    </source>
</evidence>
<dbReference type="GO" id="GO:0003677">
    <property type="term" value="F:DNA binding"/>
    <property type="evidence" value="ECO:0007669"/>
    <property type="project" value="UniProtKB-KW"/>
</dbReference>
<dbReference type="RefSeq" id="WP_068549094.1">
    <property type="nucleotide sequence ID" value="NZ_AP013035.1"/>
</dbReference>
<comment type="cofactor">
    <cofactor evidence="1">
        <name>Zn(2+)</name>
        <dbReference type="ChEBI" id="CHEBI:29105"/>
    </cofactor>
</comment>